<feature type="domain" description="DUF6318" evidence="2">
    <location>
        <begin position="60"/>
        <end position="196"/>
    </location>
</feature>
<evidence type="ECO:0000256" key="1">
    <source>
        <dbReference type="SAM" id="MobiDB-lite"/>
    </source>
</evidence>
<sequence length="201" mass="20799">MTVGGGGRRSLLAVGIVLAAGYLVAACTGGGEPDPTPPVETSAAPSPTPTPEPTETGPTKPERPAAMDRDDAEGAAAAAEYFLELYPYVMATGDTAEWDAMTWKETCGFCSGVREQALEIRTAGDSYIGAETTVTNAEAGEVDSLTGGRAVLIDVVQGPHKRTTVGGYLVSEGGEVRGQLHVDVLFTDGRWHIVGASENDS</sequence>
<protein>
    <recommendedName>
        <fullName evidence="2">DUF6318 domain-containing protein</fullName>
    </recommendedName>
</protein>
<reference evidence="3 4" key="1">
    <citation type="journal article" date="2021" name="Arch. Microbiol.">
        <title>Cellulosimicrobium fucosivorans sp. nov., isolated from San Elijo Lagoon, contains a fucose metabolic pathway linked to carotenoid production.</title>
        <authorList>
            <person name="Aviles F.A."/>
            <person name="Kyndt J.A."/>
        </authorList>
    </citation>
    <scope>NUCLEOTIDE SEQUENCE [LARGE SCALE GENOMIC DNA]</scope>
    <source>
        <strain evidence="3 4">SE3</strain>
    </source>
</reference>
<keyword evidence="4" id="KW-1185">Reference proteome</keyword>
<dbReference type="Pfam" id="PF19843">
    <property type="entry name" value="DUF6318"/>
    <property type="match status" value="1"/>
</dbReference>
<dbReference type="RefSeq" id="WP_162289338.1">
    <property type="nucleotide sequence ID" value="NZ_JAAFAN010000012.1"/>
</dbReference>
<name>A0ABX0B8F8_9MICO</name>
<evidence type="ECO:0000313" key="3">
    <source>
        <dbReference type="EMBL" id="NDO88929.1"/>
    </source>
</evidence>
<dbReference type="InterPro" id="IPR046281">
    <property type="entry name" value="DUF6318"/>
</dbReference>
<comment type="caution">
    <text evidence="3">The sequence shown here is derived from an EMBL/GenBank/DDBJ whole genome shotgun (WGS) entry which is preliminary data.</text>
</comment>
<feature type="compositionally biased region" description="Basic and acidic residues" evidence="1">
    <location>
        <begin position="60"/>
        <end position="69"/>
    </location>
</feature>
<proteinExistence type="predicted"/>
<feature type="region of interest" description="Disordered" evidence="1">
    <location>
        <begin position="29"/>
        <end position="73"/>
    </location>
</feature>
<dbReference type="EMBL" id="JAAFAN010000012">
    <property type="protein sequence ID" value="NDO88929.1"/>
    <property type="molecule type" value="Genomic_DNA"/>
</dbReference>
<evidence type="ECO:0000259" key="2">
    <source>
        <dbReference type="Pfam" id="PF19843"/>
    </source>
</evidence>
<organism evidence="3 4">
    <name type="scientific">Cellulosimicrobium composti</name>
    <dbReference type="NCBI Taxonomy" id="2672572"/>
    <lineage>
        <taxon>Bacteria</taxon>
        <taxon>Bacillati</taxon>
        <taxon>Actinomycetota</taxon>
        <taxon>Actinomycetes</taxon>
        <taxon>Micrococcales</taxon>
        <taxon>Promicromonosporaceae</taxon>
        <taxon>Cellulosimicrobium</taxon>
    </lineage>
</organism>
<accession>A0ABX0B8F8</accession>
<dbReference type="Proteomes" id="UP000471672">
    <property type="component" value="Unassembled WGS sequence"/>
</dbReference>
<evidence type="ECO:0000313" key="4">
    <source>
        <dbReference type="Proteomes" id="UP000471672"/>
    </source>
</evidence>
<gene>
    <name evidence="3" type="ORF">GYH36_05575</name>
</gene>